<keyword evidence="7" id="KW-1185">Reference proteome</keyword>
<dbReference type="PANTHER" id="PTHR30126">
    <property type="entry name" value="HTH-TYPE TRANSCRIPTIONAL REGULATOR"/>
    <property type="match status" value="1"/>
</dbReference>
<dbReference type="PANTHER" id="PTHR30126:SF91">
    <property type="entry name" value="LYSR FAMILY TRANSCRIPTIONAL REGULATOR"/>
    <property type="match status" value="1"/>
</dbReference>
<evidence type="ECO:0000259" key="5">
    <source>
        <dbReference type="PROSITE" id="PS50931"/>
    </source>
</evidence>
<dbReference type="GO" id="GO:0003700">
    <property type="term" value="F:DNA-binding transcription factor activity"/>
    <property type="evidence" value="ECO:0007669"/>
    <property type="project" value="InterPro"/>
</dbReference>
<reference evidence="6 7" key="1">
    <citation type="submission" date="2020-08" db="EMBL/GenBank/DDBJ databases">
        <title>The genome sequence of type strain Novosphingobium flavum NBRC 111647.</title>
        <authorList>
            <person name="Liu Y."/>
        </authorList>
    </citation>
    <scope>NUCLEOTIDE SEQUENCE [LARGE SCALE GENOMIC DNA]</scope>
    <source>
        <strain evidence="6 7">NBRC 111647</strain>
    </source>
</reference>
<evidence type="ECO:0000256" key="4">
    <source>
        <dbReference type="ARBA" id="ARBA00023163"/>
    </source>
</evidence>
<dbReference type="Pfam" id="PF00126">
    <property type="entry name" value="HTH_1"/>
    <property type="match status" value="1"/>
</dbReference>
<organism evidence="6 7">
    <name type="scientific">Novosphingobium flavum</name>
    <dbReference type="NCBI Taxonomy" id="1778672"/>
    <lineage>
        <taxon>Bacteria</taxon>
        <taxon>Pseudomonadati</taxon>
        <taxon>Pseudomonadota</taxon>
        <taxon>Alphaproteobacteria</taxon>
        <taxon>Sphingomonadales</taxon>
        <taxon>Sphingomonadaceae</taxon>
        <taxon>Novosphingobium</taxon>
    </lineage>
</organism>
<keyword evidence="2" id="KW-0805">Transcription regulation</keyword>
<dbReference type="GO" id="GO:0000976">
    <property type="term" value="F:transcription cis-regulatory region binding"/>
    <property type="evidence" value="ECO:0007669"/>
    <property type="project" value="TreeGrafter"/>
</dbReference>
<evidence type="ECO:0000256" key="1">
    <source>
        <dbReference type="ARBA" id="ARBA00009437"/>
    </source>
</evidence>
<evidence type="ECO:0000256" key="3">
    <source>
        <dbReference type="ARBA" id="ARBA00023125"/>
    </source>
</evidence>
<dbReference type="InterPro" id="IPR000847">
    <property type="entry name" value="LysR_HTH_N"/>
</dbReference>
<comment type="similarity">
    <text evidence="1">Belongs to the LysR transcriptional regulatory family.</text>
</comment>
<name>A0A7X1FS25_9SPHN</name>
<keyword evidence="3" id="KW-0238">DNA-binding</keyword>
<evidence type="ECO:0000313" key="7">
    <source>
        <dbReference type="Proteomes" id="UP000566813"/>
    </source>
</evidence>
<dbReference type="Pfam" id="PF03466">
    <property type="entry name" value="LysR_substrate"/>
    <property type="match status" value="1"/>
</dbReference>
<dbReference type="PROSITE" id="PS50931">
    <property type="entry name" value="HTH_LYSR"/>
    <property type="match status" value="1"/>
</dbReference>
<proteinExistence type="inferred from homology"/>
<sequence length="305" mass="32352">MADVARPTLDQLAILLAVAEQGSFNGAARQMGRAVSAISYGIAGLEAQLGVRLFDREGSRRPVLTEAGKAVLTHARAIGDGVDDLIAGVRAYNEGLETCLGLAIDVMVPQRQLSGLLRDFELAFPTVDLTLHVEGLGAVAGLVLDGRAQLAVAGPATAGQPLLELQALGDLELVPVAAPAHPLARMERIEPGIARRYRQLVLTDRSSLTEGQDFGVFAARTWRLGDLGAKHALLLEGIGWGNMPRHMVEADLAAGRLVILPVPEGRSTAYPIWAAWQRGSHLGPAARWIRDELGARFHAQCGPGA</sequence>
<evidence type="ECO:0000313" key="6">
    <source>
        <dbReference type="EMBL" id="MBC2665903.1"/>
    </source>
</evidence>
<dbReference type="Gene3D" id="1.10.10.10">
    <property type="entry name" value="Winged helix-like DNA-binding domain superfamily/Winged helix DNA-binding domain"/>
    <property type="match status" value="1"/>
</dbReference>
<accession>A0A7X1FS25</accession>
<dbReference type="InterPro" id="IPR005119">
    <property type="entry name" value="LysR_subst-bd"/>
</dbReference>
<evidence type="ECO:0000256" key="2">
    <source>
        <dbReference type="ARBA" id="ARBA00023015"/>
    </source>
</evidence>
<dbReference type="EMBL" id="JACLAW010000007">
    <property type="protein sequence ID" value="MBC2665903.1"/>
    <property type="molecule type" value="Genomic_DNA"/>
</dbReference>
<dbReference type="SUPFAM" id="SSF46785">
    <property type="entry name" value="Winged helix' DNA-binding domain"/>
    <property type="match status" value="1"/>
</dbReference>
<dbReference type="InterPro" id="IPR036388">
    <property type="entry name" value="WH-like_DNA-bd_sf"/>
</dbReference>
<gene>
    <name evidence="6" type="ORF">H7F51_10235</name>
</gene>
<dbReference type="AlphaFoldDB" id="A0A7X1FS25"/>
<feature type="domain" description="HTH lysR-type" evidence="5">
    <location>
        <begin position="7"/>
        <end position="65"/>
    </location>
</feature>
<dbReference type="Gene3D" id="3.40.190.290">
    <property type="match status" value="1"/>
</dbReference>
<dbReference type="RefSeq" id="WP_185664204.1">
    <property type="nucleotide sequence ID" value="NZ_JACLAW010000007.1"/>
</dbReference>
<protein>
    <submittedName>
        <fullName evidence="6">LysR family transcriptional regulator</fullName>
    </submittedName>
</protein>
<dbReference type="SUPFAM" id="SSF53850">
    <property type="entry name" value="Periplasmic binding protein-like II"/>
    <property type="match status" value="1"/>
</dbReference>
<keyword evidence="4" id="KW-0804">Transcription</keyword>
<dbReference type="Proteomes" id="UP000566813">
    <property type="component" value="Unassembled WGS sequence"/>
</dbReference>
<comment type="caution">
    <text evidence="6">The sequence shown here is derived from an EMBL/GenBank/DDBJ whole genome shotgun (WGS) entry which is preliminary data.</text>
</comment>
<dbReference type="InterPro" id="IPR036390">
    <property type="entry name" value="WH_DNA-bd_sf"/>
</dbReference>